<comment type="caution">
    <text evidence="1">The sequence shown here is derived from an EMBL/GenBank/DDBJ whole genome shotgun (WGS) entry which is preliminary data.</text>
</comment>
<dbReference type="Proteomes" id="UP000703269">
    <property type="component" value="Unassembled WGS sequence"/>
</dbReference>
<evidence type="ECO:0000313" key="1">
    <source>
        <dbReference type="EMBL" id="GJE91979.1"/>
    </source>
</evidence>
<accession>A0A9P3GCS1</accession>
<gene>
    <name evidence="1" type="ORF">PsYK624_081310</name>
</gene>
<proteinExistence type="predicted"/>
<evidence type="ECO:0000313" key="2">
    <source>
        <dbReference type="Proteomes" id="UP000703269"/>
    </source>
</evidence>
<protein>
    <submittedName>
        <fullName evidence="1">Uncharacterized protein</fullName>
    </submittedName>
</protein>
<reference evidence="1 2" key="1">
    <citation type="submission" date="2021-08" db="EMBL/GenBank/DDBJ databases">
        <title>Draft Genome Sequence of Phanerochaete sordida strain YK-624.</title>
        <authorList>
            <person name="Mori T."/>
            <person name="Dohra H."/>
            <person name="Suzuki T."/>
            <person name="Kawagishi H."/>
            <person name="Hirai H."/>
        </authorList>
    </citation>
    <scope>NUCLEOTIDE SEQUENCE [LARGE SCALE GENOMIC DNA]</scope>
    <source>
        <strain evidence="1 2">YK-624</strain>
    </source>
</reference>
<dbReference type="EMBL" id="BPQB01000024">
    <property type="protein sequence ID" value="GJE91979.1"/>
    <property type="molecule type" value="Genomic_DNA"/>
</dbReference>
<dbReference type="AlphaFoldDB" id="A0A9P3GCS1"/>
<keyword evidence="2" id="KW-1185">Reference proteome</keyword>
<name>A0A9P3GCS1_9APHY</name>
<sequence length="117" mass="13122">MDASRKDLLGSIGHHCGWASSARTVIHGRYTIYTLRSVIPHRRRMAHIWLDVHPFRYPAAGYYVKACYASCTCPSVMSCVTSPGMRMGCYRRYLRPGDEGDAHLMHGWSRGSAACVT</sequence>
<organism evidence="1 2">
    <name type="scientific">Phanerochaete sordida</name>
    <dbReference type="NCBI Taxonomy" id="48140"/>
    <lineage>
        <taxon>Eukaryota</taxon>
        <taxon>Fungi</taxon>
        <taxon>Dikarya</taxon>
        <taxon>Basidiomycota</taxon>
        <taxon>Agaricomycotina</taxon>
        <taxon>Agaricomycetes</taxon>
        <taxon>Polyporales</taxon>
        <taxon>Phanerochaetaceae</taxon>
        <taxon>Phanerochaete</taxon>
    </lineage>
</organism>